<dbReference type="Proteomes" id="UP000886595">
    <property type="component" value="Unassembled WGS sequence"/>
</dbReference>
<feature type="region of interest" description="Disordered" evidence="1">
    <location>
        <begin position="190"/>
        <end position="211"/>
    </location>
</feature>
<evidence type="ECO:0000256" key="1">
    <source>
        <dbReference type="SAM" id="MobiDB-lite"/>
    </source>
</evidence>
<dbReference type="InterPro" id="IPR050232">
    <property type="entry name" value="FBL13/AtMIF1-like"/>
</dbReference>
<dbReference type="AlphaFoldDB" id="A0A8X7W3I0"/>
<dbReference type="InterPro" id="IPR006566">
    <property type="entry name" value="FBD"/>
</dbReference>
<name>A0A8X7W3I0_BRACI</name>
<dbReference type="Gene3D" id="3.80.10.10">
    <property type="entry name" value="Ribonuclease Inhibitor"/>
    <property type="match status" value="1"/>
</dbReference>
<accession>A0A8X7W3I0</accession>
<proteinExistence type="predicted"/>
<dbReference type="PANTHER" id="PTHR31900">
    <property type="entry name" value="F-BOX/RNI SUPERFAMILY PROTEIN-RELATED"/>
    <property type="match status" value="1"/>
</dbReference>
<gene>
    <name evidence="3" type="ORF">Bca52824_015604</name>
</gene>
<dbReference type="PANTHER" id="PTHR31900:SF25">
    <property type="entry name" value="FBD DOMAIN-CONTAINING PROTEIN"/>
    <property type="match status" value="1"/>
</dbReference>
<protein>
    <recommendedName>
        <fullName evidence="2">FBD domain-containing protein</fullName>
    </recommendedName>
</protein>
<evidence type="ECO:0000313" key="4">
    <source>
        <dbReference type="Proteomes" id="UP000886595"/>
    </source>
</evidence>
<evidence type="ECO:0000259" key="2">
    <source>
        <dbReference type="SMART" id="SM00579"/>
    </source>
</evidence>
<dbReference type="EMBL" id="JAAMPC010000003">
    <property type="protein sequence ID" value="KAG2322391.1"/>
    <property type="molecule type" value="Genomic_DNA"/>
</dbReference>
<dbReference type="SMART" id="SM00579">
    <property type="entry name" value="FBD"/>
    <property type="match status" value="1"/>
</dbReference>
<comment type="caution">
    <text evidence="3">The sequence shown here is derived from an EMBL/GenBank/DDBJ whole genome shotgun (WGS) entry which is preliminary data.</text>
</comment>
<feature type="domain" description="FBD" evidence="2">
    <location>
        <begin position="266"/>
        <end position="334"/>
    </location>
</feature>
<keyword evidence="4" id="KW-1185">Reference proteome</keyword>
<feature type="region of interest" description="Disordered" evidence="1">
    <location>
        <begin position="1"/>
        <end position="26"/>
    </location>
</feature>
<organism evidence="3 4">
    <name type="scientific">Brassica carinata</name>
    <name type="common">Ethiopian mustard</name>
    <name type="synonym">Abyssinian cabbage</name>
    <dbReference type="NCBI Taxonomy" id="52824"/>
    <lineage>
        <taxon>Eukaryota</taxon>
        <taxon>Viridiplantae</taxon>
        <taxon>Streptophyta</taxon>
        <taxon>Embryophyta</taxon>
        <taxon>Tracheophyta</taxon>
        <taxon>Spermatophyta</taxon>
        <taxon>Magnoliopsida</taxon>
        <taxon>eudicotyledons</taxon>
        <taxon>Gunneridae</taxon>
        <taxon>Pentapetalae</taxon>
        <taxon>rosids</taxon>
        <taxon>malvids</taxon>
        <taxon>Brassicales</taxon>
        <taxon>Brassicaceae</taxon>
        <taxon>Brassiceae</taxon>
        <taxon>Brassica</taxon>
    </lineage>
</organism>
<dbReference type="OrthoDB" id="1029816at2759"/>
<dbReference type="InterPro" id="IPR032675">
    <property type="entry name" value="LRR_dom_sf"/>
</dbReference>
<dbReference type="Pfam" id="PF08387">
    <property type="entry name" value="FBD"/>
    <property type="match status" value="1"/>
</dbReference>
<sequence length="334" mass="37828">MNEVELPARKPLENTRESAETKRVSSSSYIAGERRYSELNISVDEHDEDAVAQPPRCALLISFLESDGENLDLNRFKLICSYEDLADGGDSVLESWIDALVRRRVRHLDFEVDSDYNELVWMPLSLYSCNTLVSLSLCHVFLCGFELASAVSLPCLKVMRLDRVSTVIHSIAPYASVYIDVNFDGEDGYSSLDQDHDDDDDDSNSKEDYDPSSMIPHFSNLYASFDDLFWELLPTFLGCCPNLHTLVLEFEFDKEGCPMKLSSVPPCFVSSLKYVELATQDTTSTSSQVELARYFLSNCAALKKLTLSKSFPVDIIKKIKRIRRKSRRCIIVTD</sequence>
<evidence type="ECO:0000313" key="3">
    <source>
        <dbReference type="EMBL" id="KAG2322391.1"/>
    </source>
</evidence>
<dbReference type="SUPFAM" id="SSF52058">
    <property type="entry name" value="L domain-like"/>
    <property type="match status" value="1"/>
</dbReference>
<reference evidence="3 4" key="1">
    <citation type="submission" date="2020-02" db="EMBL/GenBank/DDBJ databases">
        <authorList>
            <person name="Ma Q."/>
            <person name="Huang Y."/>
            <person name="Song X."/>
            <person name="Pei D."/>
        </authorList>
    </citation>
    <scope>NUCLEOTIDE SEQUENCE [LARGE SCALE GENOMIC DNA]</scope>
    <source>
        <strain evidence="3">Sxm20200214</strain>
        <tissue evidence="3">Leaf</tissue>
    </source>
</reference>
<feature type="compositionally biased region" description="Basic and acidic residues" evidence="1">
    <location>
        <begin position="1"/>
        <end position="23"/>
    </location>
</feature>